<reference evidence="2" key="2">
    <citation type="submission" date="2025-08" db="UniProtKB">
        <authorList>
            <consortium name="Ensembl"/>
        </authorList>
    </citation>
    <scope>IDENTIFICATION</scope>
    <source>
        <strain evidence="2">Boxer</strain>
    </source>
</reference>
<proteinExistence type="predicted"/>
<evidence type="ECO:0000313" key="3">
    <source>
        <dbReference type="Proteomes" id="UP000805418"/>
    </source>
</evidence>
<keyword evidence="3" id="KW-1185">Reference proteome</keyword>
<dbReference type="AlphaFoldDB" id="A0A8I3PT91"/>
<evidence type="ECO:0000313" key="2">
    <source>
        <dbReference type="Ensembl" id="ENSCAFP00845036293.1"/>
    </source>
</evidence>
<reference evidence="2" key="3">
    <citation type="submission" date="2025-09" db="UniProtKB">
        <authorList>
            <consortium name="Ensembl"/>
        </authorList>
    </citation>
    <scope>IDENTIFICATION</scope>
    <source>
        <strain evidence="2">Boxer</strain>
    </source>
</reference>
<keyword evidence="1" id="KW-0472">Membrane</keyword>
<organism evidence="2 3">
    <name type="scientific">Canis lupus familiaris</name>
    <name type="common">Dog</name>
    <name type="synonym">Canis familiaris</name>
    <dbReference type="NCBI Taxonomy" id="9615"/>
    <lineage>
        <taxon>Eukaryota</taxon>
        <taxon>Metazoa</taxon>
        <taxon>Chordata</taxon>
        <taxon>Craniata</taxon>
        <taxon>Vertebrata</taxon>
        <taxon>Euteleostomi</taxon>
        <taxon>Mammalia</taxon>
        <taxon>Eutheria</taxon>
        <taxon>Laurasiatheria</taxon>
        <taxon>Carnivora</taxon>
        <taxon>Caniformia</taxon>
        <taxon>Canidae</taxon>
        <taxon>Canis</taxon>
    </lineage>
</organism>
<evidence type="ECO:0000256" key="1">
    <source>
        <dbReference type="SAM" id="Phobius"/>
    </source>
</evidence>
<keyword evidence="1" id="KW-1133">Transmembrane helix</keyword>
<dbReference type="Ensembl" id="ENSCAFT00845046218.1">
    <property type="protein sequence ID" value="ENSCAFP00845036293.1"/>
    <property type="gene ID" value="ENSCAFG00845026168.1"/>
</dbReference>
<reference evidence="2" key="1">
    <citation type="submission" date="2020-03" db="EMBL/GenBank/DDBJ databases">
        <title>Long-read based genome assembly of a Labrador retriever dog.</title>
        <authorList>
            <person name="Eory L."/>
            <person name="Zhang W."/>
            <person name="Schoenebeck J."/>
        </authorList>
    </citation>
    <scope>NUCLEOTIDE SEQUENCE [LARGE SCALE GENOMIC DNA]</scope>
    <source>
        <strain evidence="2">Labrador retriever</strain>
    </source>
</reference>
<feature type="transmembrane region" description="Helical" evidence="1">
    <location>
        <begin position="90"/>
        <end position="108"/>
    </location>
</feature>
<name>A0A8I3PT91_CANLF</name>
<dbReference type="Proteomes" id="UP000805418">
    <property type="component" value="Chromosome 17"/>
</dbReference>
<accession>A0A8I3PT91</accession>
<protein>
    <submittedName>
        <fullName evidence="2">Uncharacterized protein</fullName>
    </submittedName>
</protein>
<sequence>LHCKQPMQPCQPPNKCPAPKCPPKCSPKCTPVSSCCRVGFLGCCCCSAPGVEASMCLHLRLHAASSSGGGSGCVGQQSVVWMGCCSKRTLSCCCFFLFLFCLLFSLFVCTV</sequence>
<keyword evidence="1" id="KW-0812">Transmembrane</keyword>